<evidence type="ECO:0000313" key="4">
    <source>
        <dbReference type="EMBL" id="CAG6536003.1"/>
    </source>
</evidence>
<dbReference type="EMBL" id="HBUE01109209">
    <property type="protein sequence ID" value="CAG6488069.1"/>
    <property type="molecule type" value="Transcribed_RNA"/>
</dbReference>
<organism evidence="4">
    <name type="scientific">Culex pipiens</name>
    <name type="common">House mosquito</name>
    <dbReference type="NCBI Taxonomy" id="7175"/>
    <lineage>
        <taxon>Eukaryota</taxon>
        <taxon>Metazoa</taxon>
        <taxon>Ecdysozoa</taxon>
        <taxon>Arthropoda</taxon>
        <taxon>Hexapoda</taxon>
        <taxon>Insecta</taxon>
        <taxon>Pterygota</taxon>
        <taxon>Neoptera</taxon>
        <taxon>Endopterygota</taxon>
        <taxon>Diptera</taxon>
        <taxon>Nematocera</taxon>
        <taxon>Culicoidea</taxon>
        <taxon>Culicidae</taxon>
        <taxon>Culicinae</taxon>
        <taxon>Culicini</taxon>
        <taxon>Culex</taxon>
        <taxon>Culex</taxon>
    </lineage>
</organism>
<dbReference type="PROSITE" id="PS00678">
    <property type="entry name" value="WD_REPEATS_1"/>
    <property type="match status" value="1"/>
</dbReference>
<dbReference type="PANTHER" id="PTHR19854:SF1">
    <property type="entry name" value="GUANINE NUCLEOTIDE-BINDING PROTEIN SUBUNIT BETA-LIKE PROTEIN 1"/>
    <property type="match status" value="1"/>
</dbReference>
<dbReference type="SUPFAM" id="SSF50978">
    <property type="entry name" value="WD40 repeat-like"/>
    <property type="match status" value="1"/>
</dbReference>
<feature type="repeat" description="WD" evidence="3">
    <location>
        <begin position="314"/>
        <end position="330"/>
    </location>
</feature>
<dbReference type="EMBL" id="HBUE01320828">
    <property type="protein sequence ID" value="CAG6587995.1"/>
    <property type="molecule type" value="Transcribed_RNA"/>
</dbReference>
<dbReference type="AlphaFoldDB" id="A0A8D8MPQ5"/>
<evidence type="ECO:0000256" key="3">
    <source>
        <dbReference type="PROSITE-ProRule" id="PRU00221"/>
    </source>
</evidence>
<dbReference type="EMBL" id="HBUE01109212">
    <property type="protein sequence ID" value="CAG6488072.1"/>
    <property type="molecule type" value="Transcribed_RNA"/>
</dbReference>
<dbReference type="InterPro" id="IPR001680">
    <property type="entry name" value="WD40_rpt"/>
</dbReference>
<accession>A0A8D8MPQ5</accession>
<dbReference type="InterPro" id="IPR015943">
    <property type="entry name" value="WD40/YVTN_repeat-like_dom_sf"/>
</dbReference>
<dbReference type="SMART" id="SM00320">
    <property type="entry name" value="WD40"/>
    <property type="match status" value="3"/>
</dbReference>
<dbReference type="PANTHER" id="PTHR19854">
    <property type="entry name" value="TRANSDUCIN BETA-LIKE 3"/>
    <property type="match status" value="1"/>
</dbReference>
<dbReference type="InterPro" id="IPR036322">
    <property type="entry name" value="WD40_repeat_dom_sf"/>
</dbReference>
<dbReference type="PROSITE" id="PS50082">
    <property type="entry name" value="WD_REPEATS_2"/>
    <property type="match status" value="1"/>
</dbReference>
<dbReference type="EMBL" id="HBUE01109207">
    <property type="protein sequence ID" value="CAG6488066.1"/>
    <property type="molecule type" value="Transcribed_RNA"/>
</dbReference>
<dbReference type="EMBL" id="HBUE01214317">
    <property type="protein sequence ID" value="CAG6536003.1"/>
    <property type="molecule type" value="Transcribed_RNA"/>
</dbReference>
<name>A0A8D8MPQ5_CULPI</name>
<evidence type="ECO:0000256" key="1">
    <source>
        <dbReference type="ARBA" id="ARBA00022574"/>
    </source>
</evidence>
<evidence type="ECO:0000256" key="2">
    <source>
        <dbReference type="ARBA" id="ARBA00022737"/>
    </source>
</evidence>
<sequence length="330" mass="35774">MALLPPDPVYCLKSPDLSAFHSLCFHTSERIYAGTGKGTVQLWDLHTNRSPYQLVVGPSPVIALDHTEDAALLTQEKNDCVVKLWQLTNSAYVESHQVSTDHVGFCRFVYNPSAVGGPAVIVPRGGSNISILCGRTLTERQLLAVGDGAGLPPLGTVMCFLPVQLGAATGVTYLLAGYESGTLVLWDLNCSKVVSHLKLATADDECLMTLDYDPVTNRGVAGGSSDRITVFSLDRATGEIRRKSDIGIKNAGVHRVRIRKDLKVFSSAGWDGRIRIFSWKSLRPLAVLTEHRGGELLDLAYSEDKVSMWKAAIMAAAGSDGQISLWDLYN</sequence>
<dbReference type="Pfam" id="PF00400">
    <property type="entry name" value="WD40"/>
    <property type="match status" value="1"/>
</dbReference>
<dbReference type="Gene3D" id="2.130.10.10">
    <property type="entry name" value="YVTN repeat-like/Quinoprotein amine dehydrogenase"/>
    <property type="match status" value="2"/>
</dbReference>
<dbReference type="InterPro" id="IPR019775">
    <property type="entry name" value="WD40_repeat_CS"/>
</dbReference>
<keyword evidence="1 3" id="KW-0853">WD repeat</keyword>
<reference evidence="4" key="1">
    <citation type="submission" date="2021-05" db="EMBL/GenBank/DDBJ databases">
        <authorList>
            <person name="Alioto T."/>
            <person name="Alioto T."/>
            <person name="Gomez Garrido J."/>
        </authorList>
    </citation>
    <scope>NUCLEOTIDE SEQUENCE</scope>
</reference>
<keyword evidence="2" id="KW-0677">Repeat</keyword>
<proteinExistence type="predicted"/>
<protein>
    <submittedName>
        <fullName evidence="4">Guanine nucleotide-binding protein subunit beta-like protein 1</fullName>
    </submittedName>
</protein>